<evidence type="ECO:0000256" key="3">
    <source>
        <dbReference type="ARBA" id="ARBA00022691"/>
    </source>
</evidence>
<dbReference type="OrthoDB" id="9784805at2"/>
<comment type="caution">
    <text evidence="5">Lacks conserved residue(s) required for the propagation of feature annotation.</text>
</comment>
<evidence type="ECO:0000256" key="1">
    <source>
        <dbReference type="ARBA" id="ARBA00022603"/>
    </source>
</evidence>
<comment type="similarity">
    <text evidence="5">Belongs to the protein N5-glutamine methyltransferase family. PrmC subfamily.</text>
</comment>
<dbReference type="Pfam" id="PF05175">
    <property type="entry name" value="MTS"/>
    <property type="match status" value="1"/>
</dbReference>
<feature type="binding site" evidence="5">
    <location>
        <position position="152"/>
    </location>
    <ligand>
        <name>S-adenosyl-L-methionine</name>
        <dbReference type="ChEBI" id="CHEBI:59789"/>
    </ligand>
</feature>
<protein>
    <recommendedName>
        <fullName evidence="5">Release factor glutamine methyltransferase</fullName>
        <shortName evidence="5">RF MTase</shortName>
        <ecNumber evidence="5">2.1.1.297</ecNumber>
    </recommendedName>
    <alternativeName>
        <fullName evidence="5">N5-glutamine methyltransferase PrmC</fullName>
    </alternativeName>
    <alternativeName>
        <fullName evidence="5">Protein-(glutamine-N5) MTase PrmC</fullName>
    </alternativeName>
    <alternativeName>
        <fullName evidence="5">Protein-glutamine N-methyltransferase PrmC</fullName>
    </alternativeName>
</protein>
<dbReference type="Proteomes" id="UP000515847">
    <property type="component" value="Chromosome"/>
</dbReference>
<dbReference type="CDD" id="cd02440">
    <property type="entry name" value="AdoMet_MTases"/>
    <property type="match status" value="1"/>
</dbReference>
<feature type="domain" description="Release factor glutamine methyltransferase N-terminal" evidence="7">
    <location>
        <begin position="12"/>
        <end position="84"/>
    </location>
</feature>
<dbReference type="InterPro" id="IPR002052">
    <property type="entry name" value="DNA_methylase_N6_adenine_CS"/>
</dbReference>
<evidence type="ECO:0000256" key="4">
    <source>
        <dbReference type="ARBA" id="ARBA00048391"/>
    </source>
</evidence>
<dbReference type="PANTHER" id="PTHR18895:SF74">
    <property type="entry name" value="MTRF1L RELEASE FACTOR GLUTAMINE METHYLTRANSFERASE"/>
    <property type="match status" value="1"/>
</dbReference>
<dbReference type="InterPro" id="IPR050320">
    <property type="entry name" value="N5-glutamine_MTase"/>
</dbReference>
<keyword evidence="9" id="KW-1185">Reference proteome</keyword>
<evidence type="ECO:0000313" key="8">
    <source>
        <dbReference type="EMBL" id="QNB47070.1"/>
    </source>
</evidence>
<evidence type="ECO:0000259" key="6">
    <source>
        <dbReference type="Pfam" id="PF05175"/>
    </source>
</evidence>
<dbReference type="HAMAP" id="MF_02126">
    <property type="entry name" value="RF_methyltr_PrmC"/>
    <property type="match status" value="1"/>
</dbReference>
<name>A0A7G6E4R6_THEFR</name>
<keyword evidence="2 5" id="KW-0808">Transferase</keyword>
<dbReference type="Gene3D" id="1.10.8.10">
    <property type="entry name" value="DNA helicase RuvA subunit, C-terminal domain"/>
    <property type="match status" value="1"/>
</dbReference>
<accession>A0A7G6E4R6</accession>
<evidence type="ECO:0000259" key="7">
    <source>
        <dbReference type="Pfam" id="PF17827"/>
    </source>
</evidence>
<dbReference type="GO" id="GO:0032259">
    <property type="term" value="P:methylation"/>
    <property type="evidence" value="ECO:0007669"/>
    <property type="project" value="UniProtKB-KW"/>
</dbReference>
<evidence type="ECO:0000256" key="5">
    <source>
        <dbReference type="HAMAP-Rule" id="MF_02126"/>
    </source>
</evidence>
<dbReference type="NCBIfam" id="TIGR00536">
    <property type="entry name" value="hemK_fam"/>
    <property type="match status" value="1"/>
</dbReference>
<sequence>MHKGKKPQTGREALRWAASFLEAMAMEQGQARLEARLLLAKAWNKAMVSLVTSLHEDLPGEVWQRFTGFVERRAAHEPLQYILGKQEFMSLSFMVTPAVLIPRGDTEVLVEEAIRLLQGRENPRIVDLGTGSGAIAVSLAYYLPGAKIWAVDISAEALAVARHNALWHKVHERICFLQGDLFAPLPPQIKYDLIVSNPPYISEEEYNELPTDVKKEPALALLGGKDGLDYYRRIAVHAPFFLERGGALLLEIGWRQAEMVRRFLQDNGYTSIRILRDRGDRDRVVLAERS</sequence>
<dbReference type="GO" id="GO:0003676">
    <property type="term" value="F:nucleic acid binding"/>
    <property type="evidence" value="ECO:0007669"/>
    <property type="project" value="InterPro"/>
</dbReference>
<keyword evidence="3 5" id="KW-0949">S-adenosyl-L-methionine</keyword>
<organism evidence="8 9">
    <name type="scientific">Thermanaerosceptrum fracticalcis</name>
    <dbReference type="NCBI Taxonomy" id="1712410"/>
    <lineage>
        <taxon>Bacteria</taxon>
        <taxon>Bacillati</taxon>
        <taxon>Bacillota</taxon>
        <taxon>Clostridia</taxon>
        <taxon>Eubacteriales</taxon>
        <taxon>Peptococcaceae</taxon>
        <taxon>Thermanaerosceptrum</taxon>
    </lineage>
</organism>
<dbReference type="GO" id="GO:0102559">
    <property type="term" value="F:peptide chain release factor N(5)-glutamine methyltransferase activity"/>
    <property type="evidence" value="ECO:0007669"/>
    <property type="project" value="UniProtKB-EC"/>
</dbReference>
<dbReference type="EC" id="2.1.1.297" evidence="5"/>
<feature type="binding site" evidence="5">
    <location>
        <position position="197"/>
    </location>
    <ligand>
        <name>S-adenosyl-L-methionine</name>
        <dbReference type="ChEBI" id="CHEBI:59789"/>
    </ligand>
</feature>
<dbReference type="AlphaFoldDB" id="A0A7G6E4R6"/>
<feature type="binding site" evidence="5">
    <location>
        <begin position="197"/>
        <end position="200"/>
    </location>
    <ligand>
        <name>substrate</name>
    </ligand>
</feature>
<dbReference type="Gene3D" id="3.40.50.150">
    <property type="entry name" value="Vaccinia Virus protein VP39"/>
    <property type="match status" value="1"/>
</dbReference>
<dbReference type="RefSeq" id="WP_034420566.1">
    <property type="nucleotide sequence ID" value="NZ_CP045798.1"/>
</dbReference>
<evidence type="ECO:0000256" key="2">
    <source>
        <dbReference type="ARBA" id="ARBA00022679"/>
    </source>
</evidence>
<dbReference type="InterPro" id="IPR019874">
    <property type="entry name" value="RF_methyltr_PrmC"/>
</dbReference>
<comment type="function">
    <text evidence="5">Methylates the class 1 translation termination release factors RF1/PrfA and RF2/PrfB on the glutamine residue of the universally conserved GGQ motif.</text>
</comment>
<dbReference type="InterPro" id="IPR007848">
    <property type="entry name" value="Small_mtfrase_dom"/>
</dbReference>
<dbReference type="SUPFAM" id="SSF53335">
    <property type="entry name" value="S-adenosyl-L-methionine-dependent methyltransferases"/>
    <property type="match status" value="1"/>
</dbReference>
<proteinExistence type="inferred from homology"/>
<evidence type="ECO:0000313" key="9">
    <source>
        <dbReference type="Proteomes" id="UP000515847"/>
    </source>
</evidence>
<feature type="domain" description="Methyltransferase small" evidence="6">
    <location>
        <begin position="117"/>
        <end position="205"/>
    </location>
</feature>
<dbReference type="Pfam" id="PF17827">
    <property type="entry name" value="PrmC_N"/>
    <property type="match status" value="1"/>
</dbReference>
<dbReference type="PANTHER" id="PTHR18895">
    <property type="entry name" value="HEMK METHYLTRANSFERASE"/>
    <property type="match status" value="1"/>
</dbReference>
<gene>
    <name evidence="5 8" type="primary">prmC</name>
    <name evidence="8" type="ORF">BR63_12585</name>
</gene>
<dbReference type="InterPro" id="IPR040758">
    <property type="entry name" value="PrmC_N"/>
</dbReference>
<dbReference type="FunFam" id="3.40.50.150:FF:000053">
    <property type="entry name" value="Release factor glutamine methyltransferase"/>
    <property type="match status" value="1"/>
</dbReference>
<dbReference type="NCBIfam" id="TIGR03534">
    <property type="entry name" value="RF_mod_PrmC"/>
    <property type="match status" value="1"/>
</dbReference>
<dbReference type="EMBL" id="CP045798">
    <property type="protein sequence ID" value="QNB47070.1"/>
    <property type="molecule type" value="Genomic_DNA"/>
</dbReference>
<dbReference type="InterPro" id="IPR029063">
    <property type="entry name" value="SAM-dependent_MTases_sf"/>
</dbReference>
<comment type="catalytic activity">
    <reaction evidence="4 5">
        <text>L-glutaminyl-[peptide chain release factor] + S-adenosyl-L-methionine = N(5)-methyl-L-glutaminyl-[peptide chain release factor] + S-adenosyl-L-homocysteine + H(+)</text>
        <dbReference type="Rhea" id="RHEA:42896"/>
        <dbReference type="Rhea" id="RHEA-COMP:10271"/>
        <dbReference type="Rhea" id="RHEA-COMP:10272"/>
        <dbReference type="ChEBI" id="CHEBI:15378"/>
        <dbReference type="ChEBI" id="CHEBI:30011"/>
        <dbReference type="ChEBI" id="CHEBI:57856"/>
        <dbReference type="ChEBI" id="CHEBI:59789"/>
        <dbReference type="ChEBI" id="CHEBI:61891"/>
        <dbReference type="EC" id="2.1.1.297"/>
    </reaction>
</comment>
<dbReference type="KEGG" id="tfr:BR63_12585"/>
<feature type="binding site" evidence="5">
    <location>
        <begin position="129"/>
        <end position="133"/>
    </location>
    <ligand>
        <name>S-adenosyl-L-methionine</name>
        <dbReference type="ChEBI" id="CHEBI:59789"/>
    </ligand>
</feature>
<dbReference type="InterPro" id="IPR004556">
    <property type="entry name" value="HemK-like"/>
</dbReference>
<keyword evidence="1 5" id="KW-0489">Methyltransferase</keyword>
<reference evidence="8 9" key="1">
    <citation type="journal article" date="2019" name="Front. Microbiol.">
        <title>Thermoanaerosceptrum fracticalcis gen. nov. sp. nov., a Novel Fumarate-Fermenting Microorganism From a Deep Fractured Carbonate Aquifer of the US Great Basin.</title>
        <authorList>
            <person name="Hamilton-Brehm S.D."/>
            <person name="Stewart L.E."/>
            <person name="Zavarin M."/>
            <person name="Caldwell M."/>
            <person name="Lawson P.A."/>
            <person name="Onstott T.C."/>
            <person name="Grzymski J."/>
            <person name="Neveux I."/>
            <person name="Lollar B.S."/>
            <person name="Russell C.E."/>
            <person name="Moser D.P."/>
        </authorList>
    </citation>
    <scope>NUCLEOTIDE SEQUENCE [LARGE SCALE GENOMIC DNA]</scope>
    <source>
        <strain evidence="8 9">DRI-13</strain>
    </source>
</reference>
<dbReference type="PROSITE" id="PS00092">
    <property type="entry name" value="N6_MTASE"/>
    <property type="match status" value="1"/>
</dbReference>